<dbReference type="Proteomes" id="UP001500426">
    <property type="component" value="Unassembled WGS sequence"/>
</dbReference>
<organism evidence="2 3">
    <name type="scientific">Flavobacterium chungnamense</name>
    <dbReference type="NCBI Taxonomy" id="706182"/>
    <lineage>
        <taxon>Bacteria</taxon>
        <taxon>Pseudomonadati</taxon>
        <taxon>Bacteroidota</taxon>
        <taxon>Flavobacteriia</taxon>
        <taxon>Flavobacteriales</taxon>
        <taxon>Flavobacteriaceae</taxon>
        <taxon>Flavobacterium</taxon>
    </lineage>
</organism>
<feature type="chain" id="PRO_5045987781" evidence="1">
    <location>
        <begin position="22"/>
        <end position="253"/>
    </location>
</feature>
<dbReference type="Pfam" id="PF11306">
    <property type="entry name" value="DUF3108"/>
    <property type="match status" value="1"/>
</dbReference>
<proteinExistence type="predicted"/>
<accession>A0ABP7UME0</accession>
<reference evidence="3" key="1">
    <citation type="journal article" date="2019" name="Int. J. Syst. Evol. Microbiol.">
        <title>The Global Catalogue of Microorganisms (GCM) 10K type strain sequencing project: providing services to taxonomists for standard genome sequencing and annotation.</title>
        <authorList>
            <consortium name="The Broad Institute Genomics Platform"/>
            <consortium name="The Broad Institute Genome Sequencing Center for Infectious Disease"/>
            <person name="Wu L."/>
            <person name="Ma J."/>
        </authorList>
    </citation>
    <scope>NUCLEOTIDE SEQUENCE [LARGE SCALE GENOMIC DNA]</scope>
    <source>
        <strain evidence="3">JCM 17068</strain>
    </source>
</reference>
<evidence type="ECO:0000313" key="3">
    <source>
        <dbReference type="Proteomes" id="UP001500426"/>
    </source>
</evidence>
<dbReference type="RefSeq" id="WP_345091888.1">
    <property type="nucleotide sequence ID" value="NZ_BAABCS010000010.1"/>
</dbReference>
<dbReference type="EMBL" id="BAABCS010000010">
    <property type="protein sequence ID" value="GAA4047353.1"/>
    <property type="molecule type" value="Genomic_DNA"/>
</dbReference>
<gene>
    <name evidence="2" type="ORF">GCM10022388_11150</name>
</gene>
<sequence>MKKATFIIATLLIFCSFTADNKVVIPSGEKLVYAGSYNMSGLMTQLAQVTMSTENQSTSKNTYLHLNCELATFSKWDKFFKIRDIYEAYVNPTTLKPSLYKRSVDEGGYTKKEKYVFKGNSVTSTSKKRNNPETTRTFNIGASTLDVVSLLYKVRTIDFSKMKSGQTKSFTIVFDEKEIPVTLKYMGTESVNAGNLGQKECYKLSIGAKTNKLKGTDKNLIWLTADAKKVPALMKFSIPVGTGQLTLTSATGI</sequence>
<comment type="caution">
    <text evidence="2">The sequence shown here is derived from an EMBL/GenBank/DDBJ whole genome shotgun (WGS) entry which is preliminary data.</text>
</comment>
<dbReference type="InterPro" id="IPR021457">
    <property type="entry name" value="DUF3108"/>
</dbReference>
<evidence type="ECO:0000256" key="1">
    <source>
        <dbReference type="SAM" id="SignalP"/>
    </source>
</evidence>
<evidence type="ECO:0000313" key="2">
    <source>
        <dbReference type="EMBL" id="GAA4047353.1"/>
    </source>
</evidence>
<keyword evidence="3" id="KW-1185">Reference proteome</keyword>
<feature type="signal peptide" evidence="1">
    <location>
        <begin position="1"/>
        <end position="21"/>
    </location>
</feature>
<keyword evidence="1" id="KW-0732">Signal</keyword>
<protein>
    <submittedName>
        <fullName evidence="2">DUF3108 domain-containing protein</fullName>
    </submittedName>
</protein>
<name>A0ABP7UME0_9FLAO</name>